<dbReference type="RefSeq" id="WP_146471935.1">
    <property type="nucleotide sequence ID" value="NZ_BNCF01000011.1"/>
</dbReference>
<organism evidence="2 3">
    <name type="scientific">Vulcaniibacterium thermophilum</name>
    <dbReference type="NCBI Taxonomy" id="1169913"/>
    <lineage>
        <taxon>Bacteria</taxon>
        <taxon>Pseudomonadati</taxon>
        <taxon>Pseudomonadota</taxon>
        <taxon>Gammaproteobacteria</taxon>
        <taxon>Lysobacterales</taxon>
        <taxon>Lysobacteraceae</taxon>
        <taxon>Vulcaniibacterium</taxon>
    </lineage>
</organism>
<feature type="region of interest" description="Disordered" evidence="1">
    <location>
        <begin position="288"/>
        <end position="323"/>
    </location>
</feature>
<reference evidence="2" key="1">
    <citation type="journal article" date="2014" name="Int. J. Syst. Evol. Microbiol.">
        <title>Complete genome sequence of Corynebacterium casei LMG S-19264T (=DSM 44701T), isolated from a smear-ripened cheese.</title>
        <authorList>
            <consortium name="US DOE Joint Genome Institute (JGI-PGF)"/>
            <person name="Walter F."/>
            <person name="Albersmeier A."/>
            <person name="Kalinowski J."/>
            <person name="Ruckert C."/>
        </authorList>
    </citation>
    <scope>NUCLEOTIDE SEQUENCE</scope>
    <source>
        <strain evidence="2">KCTC 32020</strain>
    </source>
</reference>
<proteinExistence type="predicted"/>
<dbReference type="InterPro" id="IPR011990">
    <property type="entry name" value="TPR-like_helical_dom_sf"/>
</dbReference>
<accession>A0A918Z5R0</accession>
<name>A0A918Z5R0_9GAMM</name>
<dbReference type="SUPFAM" id="SSF48452">
    <property type="entry name" value="TPR-like"/>
    <property type="match status" value="1"/>
</dbReference>
<dbReference type="Gene3D" id="1.25.40.10">
    <property type="entry name" value="Tetratricopeptide repeat domain"/>
    <property type="match status" value="1"/>
</dbReference>
<dbReference type="EMBL" id="BNCF01000011">
    <property type="protein sequence ID" value="GHE37810.1"/>
    <property type="molecule type" value="Genomic_DNA"/>
</dbReference>
<dbReference type="Proteomes" id="UP000636453">
    <property type="component" value="Unassembled WGS sequence"/>
</dbReference>
<sequence>MTTTVDADDALYDAAYSAFDDGRLAEASALFARMLEGRPDAAELHYMRGLAHKYLRDWAVSLAHNLRALELDGFDEAAAWNAGIAATALGDWDCARRLWRECGIALPEGQGPIEGDFGLVSIRLNPWGAGETVWARRIDVVRARLLNVPLPESGYRFGDIVLHDGASTGGRRMGERTVPVFNALQRLQKSDFRTFVAFVSCDSADALEPLLEARAPGLGYVEDWTGSIAHYCLRCSHGTPHRHVDDEAPLPWKRDRSLGIAAQGRRTAEKLLRDWRRAGADRFVDGLEAVDAPIPEPDDGRVWWRGPEDDGTNEETEPETAAP</sequence>
<comment type="caution">
    <text evidence="2">The sequence shown here is derived from an EMBL/GenBank/DDBJ whole genome shotgun (WGS) entry which is preliminary data.</text>
</comment>
<dbReference type="OrthoDB" id="5982980at2"/>
<evidence type="ECO:0008006" key="4">
    <source>
        <dbReference type="Google" id="ProtNLM"/>
    </source>
</evidence>
<evidence type="ECO:0000313" key="2">
    <source>
        <dbReference type="EMBL" id="GHE37810.1"/>
    </source>
</evidence>
<feature type="compositionally biased region" description="Acidic residues" evidence="1">
    <location>
        <begin position="309"/>
        <end position="323"/>
    </location>
</feature>
<keyword evidence="3" id="KW-1185">Reference proteome</keyword>
<gene>
    <name evidence="2" type="ORF">GCM10007167_19990</name>
</gene>
<feature type="compositionally biased region" description="Basic and acidic residues" evidence="1">
    <location>
        <begin position="298"/>
        <end position="308"/>
    </location>
</feature>
<evidence type="ECO:0000256" key="1">
    <source>
        <dbReference type="SAM" id="MobiDB-lite"/>
    </source>
</evidence>
<protein>
    <recommendedName>
        <fullName evidence="4">Tetratricopeptide repeat protein</fullName>
    </recommendedName>
</protein>
<dbReference type="AlphaFoldDB" id="A0A918Z5R0"/>
<reference evidence="2" key="2">
    <citation type="submission" date="2020-09" db="EMBL/GenBank/DDBJ databases">
        <authorList>
            <person name="Sun Q."/>
            <person name="Kim S."/>
        </authorList>
    </citation>
    <scope>NUCLEOTIDE SEQUENCE</scope>
    <source>
        <strain evidence="2">KCTC 32020</strain>
    </source>
</reference>
<evidence type="ECO:0000313" key="3">
    <source>
        <dbReference type="Proteomes" id="UP000636453"/>
    </source>
</evidence>